<name>A0ABW7MKG8_9FLAO</name>
<dbReference type="Proteomes" id="UP001610104">
    <property type="component" value="Unassembled WGS sequence"/>
</dbReference>
<feature type="transmembrane region" description="Helical" evidence="1">
    <location>
        <begin position="21"/>
        <end position="42"/>
    </location>
</feature>
<keyword evidence="1" id="KW-0812">Transmembrane</keyword>
<keyword evidence="3" id="KW-1185">Reference proteome</keyword>
<reference evidence="2 3" key="1">
    <citation type="submission" date="2024-02" db="EMBL/GenBank/DDBJ databases">
        <title>A Gaetbulibacter species isolated from tidal flats and genomic insights of their niches.</title>
        <authorList>
            <person name="Ye Y."/>
        </authorList>
    </citation>
    <scope>NUCLEOTIDE SEQUENCE [LARGE SCALE GENOMIC DNA]</scope>
    <source>
        <strain evidence="2 3">KEM-8</strain>
    </source>
</reference>
<organism evidence="2 3">
    <name type="scientific">Gaetbulibacter aquiaggeris</name>
    <dbReference type="NCBI Taxonomy" id="1735373"/>
    <lineage>
        <taxon>Bacteria</taxon>
        <taxon>Pseudomonadati</taxon>
        <taxon>Bacteroidota</taxon>
        <taxon>Flavobacteriia</taxon>
        <taxon>Flavobacteriales</taxon>
        <taxon>Flavobacteriaceae</taxon>
        <taxon>Gaetbulibacter</taxon>
    </lineage>
</organism>
<gene>
    <name evidence="2" type="ORF">V8G56_01085</name>
</gene>
<keyword evidence="1" id="KW-1133">Transmembrane helix</keyword>
<evidence type="ECO:0000256" key="1">
    <source>
        <dbReference type="SAM" id="Phobius"/>
    </source>
</evidence>
<evidence type="ECO:0000313" key="3">
    <source>
        <dbReference type="Proteomes" id="UP001610104"/>
    </source>
</evidence>
<evidence type="ECO:0000313" key="2">
    <source>
        <dbReference type="EMBL" id="MFH6767313.1"/>
    </source>
</evidence>
<dbReference type="Pfam" id="PF19578">
    <property type="entry name" value="DUF6090"/>
    <property type="match status" value="1"/>
</dbReference>
<comment type="caution">
    <text evidence="2">The sequence shown here is derived from an EMBL/GenBank/DDBJ whole genome shotgun (WGS) entry which is preliminary data.</text>
</comment>
<accession>A0ABW7MKG8</accession>
<dbReference type="RefSeq" id="WP_395436596.1">
    <property type="nucleotide sequence ID" value="NZ_JBAWKC010000001.1"/>
</dbReference>
<dbReference type="InterPro" id="IPR045749">
    <property type="entry name" value="DUF6090"/>
</dbReference>
<protein>
    <submittedName>
        <fullName evidence="2">DUF6090 family protein</fullName>
    </submittedName>
</protein>
<dbReference type="EMBL" id="JBAWKC010000001">
    <property type="protein sequence ID" value="MFH6767313.1"/>
    <property type="molecule type" value="Genomic_DNA"/>
</dbReference>
<sequence length="237" mass="27769">MIKFFRKIRQNLLSGNKLSKYLIYAIGEIILVVIGILIALGINNWNDKNILLSKETSLLIEMKSNLESDLEGLKWDINKNEKLLKANRIVLESLNNGVYHDSLNQYYTRIKGNTVFVKNTSAFKNLESIGLNIIKNDSLRIKITKLYSEGYHYIRYIEEVRDEKFQYEQITPQITKHLRLSSENLYEPINADELSKNNEFKSVIILNCDMRYYIIQVYKDIKNLIVELIKAIELELN</sequence>
<keyword evidence="1" id="KW-0472">Membrane</keyword>
<proteinExistence type="predicted"/>